<dbReference type="SUPFAM" id="SSF53098">
    <property type="entry name" value="Ribonuclease H-like"/>
    <property type="match status" value="1"/>
</dbReference>
<dbReference type="InterPro" id="IPR012337">
    <property type="entry name" value="RNaseH-like_sf"/>
</dbReference>
<dbReference type="GO" id="GO:0006313">
    <property type="term" value="P:DNA transposition"/>
    <property type="evidence" value="ECO:0007669"/>
    <property type="project" value="InterPro"/>
</dbReference>
<dbReference type="GO" id="GO:0004803">
    <property type="term" value="F:transposase activity"/>
    <property type="evidence" value="ECO:0007669"/>
    <property type="project" value="InterPro"/>
</dbReference>
<dbReference type="InterPro" id="IPR047952">
    <property type="entry name" value="Transpos_IS4"/>
</dbReference>
<dbReference type="KEGG" id="pfla:Pflav_018310"/>
<reference evidence="3 4" key="2">
    <citation type="submission" date="2020-03" db="EMBL/GenBank/DDBJ databases">
        <authorList>
            <person name="Ichikawa N."/>
            <person name="Kimura A."/>
            <person name="Kitahashi Y."/>
            <person name="Uohara A."/>
        </authorList>
    </citation>
    <scope>NUCLEOTIDE SEQUENCE [LARGE SCALE GENOMIC DNA]</scope>
    <source>
        <strain evidence="3 4">NBRC 107702</strain>
    </source>
</reference>
<dbReference type="AlphaFoldDB" id="A0A6F8XNU2"/>
<feature type="domain" description="Transposase IS4-like" evidence="1">
    <location>
        <begin position="144"/>
        <end position="391"/>
    </location>
</feature>
<dbReference type="Pfam" id="PF13006">
    <property type="entry name" value="Nterm_IS4"/>
    <property type="match status" value="1"/>
</dbReference>
<organism evidence="3 4">
    <name type="scientific">Phytohabitans flavus</name>
    <dbReference type="NCBI Taxonomy" id="1076124"/>
    <lineage>
        <taxon>Bacteria</taxon>
        <taxon>Bacillati</taxon>
        <taxon>Actinomycetota</taxon>
        <taxon>Actinomycetes</taxon>
        <taxon>Micromonosporales</taxon>
        <taxon>Micromonosporaceae</taxon>
    </lineage>
</organism>
<evidence type="ECO:0000259" key="2">
    <source>
        <dbReference type="Pfam" id="PF13006"/>
    </source>
</evidence>
<name>A0A6F8XNU2_9ACTN</name>
<evidence type="ECO:0008006" key="5">
    <source>
        <dbReference type="Google" id="ProtNLM"/>
    </source>
</evidence>
<gene>
    <name evidence="3" type="ORF">Pflav_018310</name>
</gene>
<evidence type="ECO:0000313" key="3">
    <source>
        <dbReference type="EMBL" id="BCB75421.1"/>
    </source>
</evidence>
<reference evidence="3 4" key="1">
    <citation type="submission" date="2020-03" db="EMBL/GenBank/DDBJ databases">
        <title>Whole genome shotgun sequence of Phytohabitans flavus NBRC 107702.</title>
        <authorList>
            <person name="Komaki H."/>
            <person name="Tamura T."/>
        </authorList>
    </citation>
    <scope>NUCLEOTIDE SEQUENCE [LARGE SCALE GENOMIC DNA]</scope>
    <source>
        <strain evidence="3 4">NBRC 107702</strain>
    </source>
</reference>
<keyword evidence="4" id="KW-1185">Reference proteome</keyword>
<dbReference type="GO" id="GO:0003677">
    <property type="term" value="F:DNA binding"/>
    <property type="evidence" value="ECO:0007669"/>
    <property type="project" value="InterPro"/>
</dbReference>
<dbReference type="PANTHER" id="PTHR37529:SF1">
    <property type="entry name" value="TRANSPOSASE INSG FOR INSERTION SEQUENCE ELEMENT IS4-RELATED"/>
    <property type="match status" value="1"/>
</dbReference>
<evidence type="ECO:0000259" key="1">
    <source>
        <dbReference type="Pfam" id="PF01609"/>
    </source>
</evidence>
<dbReference type="InterPro" id="IPR002559">
    <property type="entry name" value="Transposase_11"/>
</dbReference>
<dbReference type="InterPro" id="IPR024473">
    <property type="entry name" value="Transposases_IS4_N"/>
</dbReference>
<dbReference type="Pfam" id="PF01609">
    <property type="entry name" value="DDE_Tnp_1"/>
    <property type="match status" value="1"/>
</dbReference>
<sequence>MCRCGLVVLVWVMIAGCVWGWWAVDGLGLGGVLAGSVPRDVVDAAVAVYGRESKRSDGKLPAHVMVYFAMALALFAEDDYEGVLARLAEPLMAWGCWDASWSMPGSAGITQARQRLGAEPVREVFERVARPVCGVLTRGAWLAGRRLVSVDGSELDVPDSPANAEFFGYAGGATRRSAFPKARLVTLVETGSRAPIGAVIGPVVGKGQGEQSLARGLYPLLEPGMLLLADRNFYGWRDWCAATDTGADVLWRAGGAGGAIALPVVQDLPDGSYLTVVYASRTRPSERDRILALARDPATRADIDPHRARIARVVSYQVTDRADNDEPISLLTSILDPADAPAAVLAEAYHQRWDHETSNGQLKTHLRGPGRVLRSKSPAMVTQEIYGYLLTHYAISALICQAATEADIDPDQVKFHRTVRILRRRVQDPTAFSP</sequence>
<evidence type="ECO:0000313" key="4">
    <source>
        <dbReference type="Proteomes" id="UP000502508"/>
    </source>
</evidence>
<feature type="domain" description="Transposase IS4 N-terminal" evidence="2">
    <location>
        <begin position="31"/>
        <end position="126"/>
    </location>
</feature>
<accession>A0A6F8XNU2</accession>
<dbReference type="PROSITE" id="PS51257">
    <property type="entry name" value="PROKAR_LIPOPROTEIN"/>
    <property type="match status" value="1"/>
</dbReference>
<dbReference type="NCBIfam" id="NF033592">
    <property type="entry name" value="transpos_IS4_1"/>
    <property type="match status" value="1"/>
</dbReference>
<dbReference type="Proteomes" id="UP000502508">
    <property type="component" value="Chromosome"/>
</dbReference>
<dbReference type="EMBL" id="AP022870">
    <property type="protein sequence ID" value="BCB75421.1"/>
    <property type="molecule type" value="Genomic_DNA"/>
</dbReference>
<proteinExistence type="predicted"/>
<dbReference type="PANTHER" id="PTHR37529">
    <property type="entry name" value="TRANSPOSASE INSG FOR INSERTION SEQUENCE ELEMENT IS4-RELATED"/>
    <property type="match status" value="1"/>
</dbReference>
<protein>
    <recommendedName>
        <fullName evidence="5">Transposase</fullName>
    </recommendedName>
</protein>